<feature type="signal peptide" evidence="1">
    <location>
        <begin position="1"/>
        <end position="26"/>
    </location>
</feature>
<dbReference type="EMBL" id="QLNI01000047">
    <property type="protein sequence ID" value="RAM00449.1"/>
    <property type="molecule type" value="Genomic_DNA"/>
</dbReference>
<accession>A0A328F7U0</accession>
<dbReference type="Proteomes" id="UP000293902">
    <property type="component" value="Chromosome"/>
</dbReference>
<evidence type="ECO:0008006" key="6">
    <source>
        <dbReference type="Google" id="ProtNLM"/>
    </source>
</evidence>
<dbReference type="AlphaFoldDB" id="A0A328F7U0"/>
<proteinExistence type="predicted"/>
<evidence type="ECO:0000256" key="1">
    <source>
        <dbReference type="SAM" id="SignalP"/>
    </source>
</evidence>
<protein>
    <recommendedName>
        <fullName evidence="6">VWFA domain-containing protein</fullName>
    </recommendedName>
</protein>
<reference evidence="3 4" key="1">
    <citation type="submission" date="2018-06" db="EMBL/GenBank/DDBJ databases">
        <title>Complete Genome Sequence of Desulfobacter hydrogenophilus (DSM3380).</title>
        <authorList>
            <person name="Marietou A."/>
            <person name="Schreiber L."/>
            <person name="Marshall I."/>
            <person name="Jorgensen B."/>
        </authorList>
    </citation>
    <scope>NUCLEOTIDE SEQUENCE [LARGE SCALE GENOMIC DNA]</scope>
    <source>
        <strain evidence="3 4">DSM 3380</strain>
    </source>
</reference>
<keyword evidence="1" id="KW-0732">Signal</keyword>
<evidence type="ECO:0000313" key="2">
    <source>
        <dbReference type="EMBL" id="QBH13157.1"/>
    </source>
</evidence>
<feature type="chain" id="PRO_5030062857" description="VWFA domain-containing protein" evidence="1">
    <location>
        <begin position="27"/>
        <end position="254"/>
    </location>
</feature>
<name>A0A328F7U0_9BACT</name>
<keyword evidence="5" id="KW-1185">Reference proteome</keyword>
<reference evidence="2 5" key="2">
    <citation type="submission" date="2019-02" db="EMBL/GenBank/DDBJ databases">
        <title>Complete genome sequence of Desulfobacter hydrogenophilus AcRS1.</title>
        <authorList>
            <person name="Marietou A."/>
            <person name="Lund M.B."/>
            <person name="Marshall I.P.G."/>
            <person name="Schreiber L."/>
            <person name="Jorgensen B."/>
        </authorList>
    </citation>
    <scope>NUCLEOTIDE SEQUENCE [LARGE SCALE GENOMIC DNA]</scope>
    <source>
        <strain evidence="2 5">AcRS1</strain>
    </source>
</reference>
<dbReference type="RefSeq" id="WP_111959562.1">
    <property type="nucleotide sequence ID" value="NZ_CP036313.1"/>
</dbReference>
<evidence type="ECO:0000313" key="4">
    <source>
        <dbReference type="Proteomes" id="UP000248798"/>
    </source>
</evidence>
<dbReference type="EMBL" id="CP036313">
    <property type="protein sequence ID" value="QBH13157.1"/>
    <property type="molecule type" value="Genomic_DNA"/>
</dbReference>
<evidence type="ECO:0000313" key="5">
    <source>
        <dbReference type="Proteomes" id="UP000293902"/>
    </source>
</evidence>
<dbReference type="Proteomes" id="UP000248798">
    <property type="component" value="Unassembled WGS sequence"/>
</dbReference>
<evidence type="ECO:0000313" key="3">
    <source>
        <dbReference type="EMBL" id="RAM00449.1"/>
    </source>
</evidence>
<organism evidence="3 4">
    <name type="scientific">Desulfobacter hydrogenophilus</name>
    <dbReference type="NCBI Taxonomy" id="2291"/>
    <lineage>
        <taxon>Bacteria</taxon>
        <taxon>Pseudomonadati</taxon>
        <taxon>Thermodesulfobacteriota</taxon>
        <taxon>Desulfobacteria</taxon>
        <taxon>Desulfobacterales</taxon>
        <taxon>Desulfobacteraceae</taxon>
        <taxon>Desulfobacter</taxon>
    </lineage>
</organism>
<sequence length="254" mass="28868">MLNKQALFTALIVLLVVSGVSRQCFAEDDDRVGRHLIMIVDYSGSVGENLPKYWEAVTLVTGCRSPGIKVKKKDLCKKITGDEQITIFKITGQSSRKPDIIADMYFRKKGTWESKLKYDKEVRKSKLAFKEQIARAFSGAAKANNTEIIAAIRLSKLYFDDVNAKQKKLIILSDMIEESEFFNFQKKKVLPGKIIETEKKGSRLPDLNGINVYVSGAYAGTQKKYDEVKNFWETYFNEAGAVLKCYRPQMITFD</sequence>
<gene>
    <name evidence="3" type="ORF">DO021_18875</name>
    <name evidence="2" type="ORF">EYB58_09640</name>
</gene>